<dbReference type="InterPro" id="IPR029063">
    <property type="entry name" value="SAM-dependent_MTases_sf"/>
</dbReference>
<name>A0A1B1YCJ0_THEST</name>
<dbReference type="Gene3D" id="3.40.50.150">
    <property type="entry name" value="Vaccinia Virus protein VP39"/>
    <property type="match status" value="1"/>
</dbReference>
<evidence type="ECO:0000313" key="2">
    <source>
        <dbReference type="Proteomes" id="UP000092971"/>
    </source>
</evidence>
<dbReference type="RefSeq" id="WP_015358783.1">
    <property type="nucleotide sequence ID" value="NZ_CP014672.1"/>
</dbReference>
<dbReference type="OrthoDB" id="9792989at2"/>
<organism evidence="1 2">
    <name type="scientific">Thermoclostridium stercorarium subsp. thermolacticum DSM 2910</name>
    <dbReference type="NCBI Taxonomy" id="1121336"/>
    <lineage>
        <taxon>Bacteria</taxon>
        <taxon>Bacillati</taxon>
        <taxon>Bacillota</taxon>
        <taxon>Clostridia</taxon>
        <taxon>Eubacteriales</taxon>
        <taxon>Oscillospiraceae</taxon>
        <taxon>Thermoclostridium</taxon>
    </lineage>
</organism>
<keyword evidence="1" id="KW-0489">Methyltransferase</keyword>
<proteinExistence type="predicted"/>
<sequence length="187" mass="20618">MILQQALAQSHEYAKKVVREGDTVIDATCGNGHDTLFLAGLVGDSGKVYAFDIQKEALGITRKRLLENGMLHRCFLIPDGHQNMHRYVNQPVKLVLFNLGYRPGGDHSICTRGETTIKAVETALNLLVVHGLIVLVIYHGGDTGFEERDYLLKALPDLNPKKAAVMMTSFINLPNNPPILVCIEKLG</sequence>
<gene>
    <name evidence="1" type="ORF">CSTERTH_05190</name>
</gene>
<evidence type="ECO:0000313" key="1">
    <source>
        <dbReference type="EMBL" id="ANW98476.1"/>
    </source>
</evidence>
<dbReference type="CDD" id="cd02440">
    <property type="entry name" value="AdoMet_MTases"/>
    <property type="match status" value="1"/>
</dbReference>
<dbReference type="GO" id="GO:0032259">
    <property type="term" value="P:methylation"/>
    <property type="evidence" value="ECO:0007669"/>
    <property type="project" value="UniProtKB-KW"/>
</dbReference>
<dbReference type="SUPFAM" id="SSF53335">
    <property type="entry name" value="S-adenosyl-L-methionine-dependent methyltransferases"/>
    <property type="match status" value="1"/>
</dbReference>
<protein>
    <submittedName>
        <fullName evidence="1">SAM-dependent methyltransferase</fullName>
    </submittedName>
</protein>
<dbReference type="PANTHER" id="PTHR35276">
    <property type="entry name" value="S-ADENOSYL-L-METHIONINE-DEPENDENT METHYLTRANSFERASES SUPERFAMILY PROTEIN"/>
    <property type="match status" value="1"/>
</dbReference>
<dbReference type="EMBL" id="CP014672">
    <property type="protein sequence ID" value="ANW98476.1"/>
    <property type="molecule type" value="Genomic_DNA"/>
</dbReference>
<dbReference type="AlphaFoldDB" id="A0A1B1YCJ0"/>
<dbReference type="GO" id="GO:0008168">
    <property type="term" value="F:methyltransferase activity"/>
    <property type="evidence" value="ECO:0007669"/>
    <property type="project" value="UniProtKB-KW"/>
</dbReference>
<keyword evidence="1" id="KW-0808">Transferase</keyword>
<dbReference type="InterPro" id="IPR010719">
    <property type="entry name" value="MnmM_MeTrfase"/>
</dbReference>
<dbReference type="Pfam" id="PF06962">
    <property type="entry name" value="rRNA_methylase"/>
    <property type="match status" value="1"/>
</dbReference>
<dbReference type="PANTHER" id="PTHR35276:SF1">
    <property type="entry name" value="TRNA (MNM(5)S(2)U34)-METHYLTRANSFERASE, CHLOROPLASTIC"/>
    <property type="match status" value="1"/>
</dbReference>
<reference evidence="1 2" key="1">
    <citation type="submission" date="2016-02" db="EMBL/GenBank/DDBJ databases">
        <title>Comparison of Clostridium stercorarium subspecies using comparative genomics and transcriptomics.</title>
        <authorList>
            <person name="Schellenberg J."/>
            <person name="Thallinger G."/>
            <person name="Levin D.B."/>
            <person name="Zhang X."/>
            <person name="Alvare G."/>
            <person name="Fristensky B."/>
            <person name="Sparling R."/>
        </authorList>
    </citation>
    <scope>NUCLEOTIDE SEQUENCE [LARGE SCALE GENOMIC DNA]</scope>
    <source>
        <strain evidence="1 2">DSM 2910</strain>
    </source>
</reference>
<accession>A0A1B1YCJ0</accession>
<dbReference type="Proteomes" id="UP000092971">
    <property type="component" value="Chromosome"/>
</dbReference>